<feature type="compositionally biased region" description="Polar residues" evidence="1">
    <location>
        <begin position="24"/>
        <end position="50"/>
    </location>
</feature>
<feature type="compositionally biased region" description="Basic residues" evidence="1">
    <location>
        <begin position="192"/>
        <end position="204"/>
    </location>
</feature>
<feature type="compositionally biased region" description="Polar residues" evidence="1">
    <location>
        <begin position="85"/>
        <end position="96"/>
    </location>
</feature>
<feature type="compositionally biased region" description="Polar residues" evidence="1">
    <location>
        <begin position="106"/>
        <end position="118"/>
    </location>
</feature>
<dbReference type="Proteomes" id="UP000261680">
    <property type="component" value="Unplaced"/>
</dbReference>
<feature type="compositionally biased region" description="Basic and acidic residues" evidence="1">
    <location>
        <begin position="1"/>
        <end position="22"/>
    </location>
</feature>
<dbReference type="GeneID" id="103671150"/>
<evidence type="ECO:0000313" key="3">
    <source>
        <dbReference type="RefSeq" id="XP_008697952.1"/>
    </source>
</evidence>
<proteinExistence type="predicted"/>
<feature type="region of interest" description="Disordered" evidence="1">
    <location>
        <begin position="83"/>
        <end position="118"/>
    </location>
</feature>
<accession>A0A384CSY3</accession>
<dbReference type="KEGG" id="umr:103671150"/>
<evidence type="ECO:0000256" key="1">
    <source>
        <dbReference type="SAM" id="MobiDB-lite"/>
    </source>
</evidence>
<dbReference type="RefSeq" id="XP_008697952.1">
    <property type="nucleotide sequence ID" value="XM_008699730.2"/>
</dbReference>
<sequence length="204" mass="22788">MLPLRPRDRAGPQRLAPEDPRPGRSTQWISFPESLTTPAPQSSHSQNVSAQRPVRGCDSEPSPSYRSRVSERFKDLPYCAPHLQPPSNGCALQNRRSSSHTEERWQGTSNKSPALSTTPGLRLIQQRRPLGSKSRRATACHRTLLTTPQQSLPMNSMIEGFRAVQKPLYQASPEDGIREAQGQGPSEEHPSPRPRQKLSLHRAH</sequence>
<dbReference type="AlphaFoldDB" id="A0A384CSY3"/>
<evidence type="ECO:0000313" key="2">
    <source>
        <dbReference type="Proteomes" id="UP000261680"/>
    </source>
</evidence>
<keyword evidence="2" id="KW-1185">Reference proteome</keyword>
<organism evidence="2 3">
    <name type="scientific">Ursus maritimus</name>
    <name type="common">Polar bear</name>
    <name type="synonym">Thalarctos maritimus</name>
    <dbReference type="NCBI Taxonomy" id="29073"/>
    <lineage>
        <taxon>Eukaryota</taxon>
        <taxon>Metazoa</taxon>
        <taxon>Chordata</taxon>
        <taxon>Craniata</taxon>
        <taxon>Vertebrata</taxon>
        <taxon>Euteleostomi</taxon>
        <taxon>Mammalia</taxon>
        <taxon>Eutheria</taxon>
        <taxon>Laurasiatheria</taxon>
        <taxon>Carnivora</taxon>
        <taxon>Caniformia</taxon>
        <taxon>Ursidae</taxon>
        <taxon>Ursus</taxon>
    </lineage>
</organism>
<feature type="region of interest" description="Disordered" evidence="1">
    <location>
        <begin position="165"/>
        <end position="204"/>
    </location>
</feature>
<gene>
    <name evidence="3" type="primary">LOC103671150</name>
</gene>
<reference evidence="3" key="1">
    <citation type="submission" date="2025-08" db="UniProtKB">
        <authorList>
            <consortium name="RefSeq"/>
        </authorList>
    </citation>
    <scope>IDENTIFICATION</scope>
    <source>
        <tissue evidence="3">Whole blood</tissue>
    </source>
</reference>
<feature type="region of interest" description="Disordered" evidence="1">
    <location>
        <begin position="1"/>
        <end position="68"/>
    </location>
</feature>
<name>A0A384CSY3_URSMA</name>
<protein>
    <submittedName>
        <fullName evidence="3">Uncharacterized protein LOC103671150</fullName>
    </submittedName>
</protein>